<dbReference type="InterPro" id="IPR036397">
    <property type="entry name" value="RNaseH_sf"/>
</dbReference>
<sequence>MTMHIHQNLVSTVQRQLNEFGLRGVTRRKSFISLKNRKARLCFIKEHIDWTQSNGIGEKFNEKCLTTVKRNDDSIMVWVGMIMNGPGPICRLERIMNHLYVDVLDPLSFSSFCYEQFARRFLEKTTILNIHFVRQSSF</sequence>
<protein>
    <recommendedName>
        <fullName evidence="3">Transposase Tc1-like domain-containing protein</fullName>
    </recommendedName>
</protein>
<evidence type="ECO:0008006" key="3">
    <source>
        <dbReference type="Google" id="ProtNLM"/>
    </source>
</evidence>
<organism evidence="1 2">
    <name type="scientific">Vespula pensylvanica</name>
    <name type="common">Western yellow jacket</name>
    <name type="synonym">Wasp</name>
    <dbReference type="NCBI Taxonomy" id="30213"/>
    <lineage>
        <taxon>Eukaryota</taxon>
        <taxon>Metazoa</taxon>
        <taxon>Ecdysozoa</taxon>
        <taxon>Arthropoda</taxon>
        <taxon>Hexapoda</taxon>
        <taxon>Insecta</taxon>
        <taxon>Pterygota</taxon>
        <taxon>Neoptera</taxon>
        <taxon>Endopterygota</taxon>
        <taxon>Hymenoptera</taxon>
        <taxon>Apocrita</taxon>
        <taxon>Aculeata</taxon>
        <taxon>Vespoidea</taxon>
        <taxon>Vespidae</taxon>
        <taxon>Vespinae</taxon>
        <taxon>Vespula</taxon>
    </lineage>
</organism>
<evidence type="ECO:0000313" key="2">
    <source>
        <dbReference type="Proteomes" id="UP000600918"/>
    </source>
</evidence>
<comment type="caution">
    <text evidence="1">The sequence shown here is derived from an EMBL/GenBank/DDBJ whole genome shotgun (WGS) entry which is preliminary data.</text>
</comment>
<dbReference type="Proteomes" id="UP000600918">
    <property type="component" value="Unassembled WGS sequence"/>
</dbReference>
<accession>A0A834KQT2</accession>
<dbReference type="AlphaFoldDB" id="A0A834KQT2"/>
<dbReference type="Gene3D" id="3.30.420.10">
    <property type="entry name" value="Ribonuclease H-like superfamily/Ribonuclease H"/>
    <property type="match status" value="1"/>
</dbReference>
<dbReference type="EMBL" id="JACSDY010000013">
    <property type="protein sequence ID" value="KAF7411098.1"/>
    <property type="molecule type" value="Genomic_DNA"/>
</dbReference>
<proteinExistence type="predicted"/>
<keyword evidence="2" id="KW-1185">Reference proteome</keyword>
<evidence type="ECO:0000313" key="1">
    <source>
        <dbReference type="EMBL" id="KAF7411098.1"/>
    </source>
</evidence>
<name>A0A834KQT2_VESPE</name>
<reference evidence="1" key="1">
    <citation type="journal article" date="2020" name="G3 (Bethesda)">
        <title>High-Quality Assemblies for Three Invasive Social Wasps from the &lt;i&gt;Vespula&lt;/i&gt; Genus.</title>
        <authorList>
            <person name="Harrop T.W.R."/>
            <person name="Guhlin J."/>
            <person name="McLaughlin G.M."/>
            <person name="Permina E."/>
            <person name="Stockwell P."/>
            <person name="Gilligan J."/>
            <person name="Le Lec M.F."/>
            <person name="Gruber M.A.M."/>
            <person name="Quinn O."/>
            <person name="Lovegrove M."/>
            <person name="Duncan E.J."/>
            <person name="Remnant E.J."/>
            <person name="Van Eeckhoven J."/>
            <person name="Graham B."/>
            <person name="Knapp R.A."/>
            <person name="Langford K.W."/>
            <person name="Kronenberg Z."/>
            <person name="Press M.O."/>
            <person name="Eacker S.M."/>
            <person name="Wilson-Rankin E.E."/>
            <person name="Purcell J."/>
            <person name="Lester P.J."/>
            <person name="Dearden P.K."/>
        </authorList>
    </citation>
    <scope>NUCLEOTIDE SEQUENCE</scope>
    <source>
        <strain evidence="1">Volc-1</strain>
    </source>
</reference>
<gene>
    <name evidence="1" type="ORF">H0235_013705</name>
</gene>
<dbReference type="GO" id="GO:0003676">
    <property type="term" value="F:nucleic acid binding"/>
    <property type="evidence" value="ECO:0007669"/>
    <property type="project" value="InterPro"/>
</dbReference>